<dbReference type="STRING" id="434131.NRI_0702"/>
<dbReference type="GO" id="GO:0004385">
    <property type="term" value="F:GMP kinase activity"/>
    <property type="evidence" value="ECO:0007669"/>
    <property type="project" value="UniProtKB-UniRule"/>
</dbReference>
<proteinExistence type="inferred from homology"/>
<dbReference type="HOGENOM" id="CLU_001715_1_2_5"/>
<accession>C6V5K9</accession>
<comment type="function">
    <text evidence="10">Essential for recycling GMP and indirectly, cGMP.</text>
</comment>
<dbReference type="PROSITE" id="PS50052">
    <property type="entry name" value="GUANYLATE_KINASE_2"/>
    <property type="match status" value="1"/>
</dbReference>
<evidence type="ECO:0000313" key="13">
    <source>
        <dbReference type="Proteomes" id="UP000001627"/>
    </source>
</evidence>
<dbReference type="Gene3D" id="3.30.63.10">
    <property type="entry name" value="Guanylate Kinase phosphate binding domain"/>
    <property type="match status" value="1"/>
</dbReference>
<dbReference type="PANTHER" id="PTHR23117:SF13">
    <property type="entry name" value="GUANYLATE KINASE"/>
    <property type="match status" value="1"/>
</dbReference>
<dbReference type="FunFam" id="3.30.63.10:FF:000002">
    <property type="entry name" value="Guanylate kinase 1"/>
    <property type="match status" value="1"/>
</dbReference>
<dbReference type="AlphaFoldDB" id="C6V5K9"/>
<evidence type="ECO:0000256" key="4">
    <source>
        <dbReference type="ARBA" id="ARBA00022490"/>
    </source>
</evidence>
<dbReference type="SUPFAM" id="SSF52540">
    <property type="entry name" value="P-loop containing nucleoside triphosphate hydrolases"/>
    <property type="match status" value="1"/>
</dbReference>
<dbReference type="Pfam" id="PF00625">
    <property type="entry name" value="Guanylate_kin"/>
    <property type="match status" value="1"/>
</dbReference>
<reference evidence="12 13" key="1">
    <citation type="journal article" date="2009" name="Nucleic Acids Res.">
        <title>Analysis of complete genome sequence of Neorickettsia risticii: causative agent of Potomac horse fever.</title>
        <authorList>
            <person name="Lin M."/>
            <person name="Zhang C."/>
            <person name="Gibson K."/>
            <person name="Rikihisa Y."/>
        </authorList>
    </citation>
    <scope>NUCLEOTIDE SEQUENCE [LARGE SCALE GENOMIC DNA]</scope>
    <source>
        <strain evidence="12 13">Illinois</strain>
    </source>
</reference>
<dbReference type="InterPro" id="IPR027417">
    <property type="entry name" value="P-loop_NTPase"/>
</dbReference>
<name>C6V5K9_NEORI</name>
<evidence type="ECO:0000256" key="8">
    <source>
        <dbReference type="ARBA" id="ARBA00022840"/>
    </source>
</evidence>
<keyword evidence="13" id="KW-1185">Reference proteome</keyword>
<dbReference type="PANTHER" id="PTHR23117">
    <property type="entry name" value="GUANYLATE KINASE-RELATED"/>
    <property type="match status" value="1"/>
</dbReference>
<dbReference type="CDD" id="cd00071">
    <property type="entry name" value="GMPK"/>
    <property type="match status" value="1"/>
</dbReference>
<dbReference type="RefSeq" id="WP_015816567.1">
    <property type="nucleotide sequence ID" value="NC_013009.1"/>
</dbReference>
<evidence type="ECO:0000256" key="7">
    <source>
        <dbReference type="ARBA" id="ARBA00022777"/>
    </source>
</evidence>
<dbReference type="InterPro" id="IPR008144">
    <property type="entry name" value="Guanylate_kin-like_dom"/>
</dbReference>
<feature type="domain" description="Guanylate kinase-like" evidence="11">
    <location>
        <begin position="4"/>
        <end position="181"/>
    </location>
</feature>
<dbReference type="Proteomes" id="UP000001627">
    <property type="component" value="Chromosome"/>
</dbReference>
<evidence type="ECO:0000256" key="1">
    <source>
        <dbReference type="ARBA" id="ARBA00005790"/>
    </source>
</evidence>
<keyword evidence="4 10" id="KW-0963">Cytoplasm</keyword>
<dbReference type="Gene3D" id="3.40.50.300">
    <property type="entry name" value="P-loop containing nucleotide triphosphate hydrolases"/>
    <property type="match status" value="1"/>
</dbReference>
<organism evidence="12 13">
    <name type="scientific">Neorickettsia risticii (strain Illinois)</name>
    <dbReference type="NCBI Taxonomy" id="434131"/>
    <lineage>
        <taxon>Bacteria</taxon>
        <taxon>Pseudomonadati</taxon>
        <taxon>Pseudomonadota</taxon>
        <taxon>Alphaproteobacteria</taxon>
        <taxon>Rickettsiales</taxon>
        <taxon>Anaplasmataceae</taxon>
        <taxon>Neorickettsia</taxon>
    </lineage>
</organism>
<dbReference type="EMBL" id="CP001431">
    <property type="protein sequence ID" value="ACT69683.1"/>
    <property type="molecule type" value="Genomic_DNA"/>
</dbReference>
<dbReference type="HAMAP" id="MF_00328">
    <property type="entry name" value="Guanylate_kinase"/>
    <property type="match status" value="1"/>
</dbReference>
<dbReference type="GO" id="GO:0005829">
    <property type="term" value="C:cytosol"/>
    <property type="evidence" value="ECO:0007669"/>
    <property type="project" value="TreeGrafter"/>
</dbReference>
<evidence type="ECO:0000256" key="10">
    <source>
        <dbReference type="HAMAP-Rule" id="MF_00328"/>
    </source>
</evidence>
<keyword evidence="7 10" id="KW-0418">Kinase</keyword>
<evidence type="ECO:0000256" key="3">
    <source>
        <dbReference type="ARBA" id="ARBA00016296"/>
    </source>
</evidence>
<dbReference type="InterPro" id="IPR017665">
    <property type="entry name" value="Guanylate_kinase"/>
</dbReference>
<dbReference type="PROSITE" id="PS00856">
    <property type="entry name" value="GUANYLATE_KINASE_1"/>
    <property type="match status" value="1"/>
</dbReference>
<keyword evidence="5 10" id="KW-0808">Transferase</keyword>
<comment type="catalytic activity">
    <reaction evidence="10">
        <text>GMP + ATP = GDP + ADP</text>
        <dbReference type="Rhea" id="RHEA:20780"/>
        <dbReference type="ChEBI" id="CHEBI:30616"/>
        <dbReference type="ChEBI" id="CHEBI:58115"/>
        <dbReference type="ChEBI" id="CHEBI:58189"/>
        <dbReference type="ChEBI" id="CHEBI:456216"/>
        <dbReference type="EC" id="2.7.4.8"/>
    </reaction>
</comment>
<dbReference type="InterPro" id="IPR008145">
    <property type="entry name" value="GK/Ca_channel_bsu"/>
</dbReference>
<comment type="similarity">
    <text evidence="1 10">Belongs to the guanylate kinase family.</text>
</comment>
<evidence type="ECO:0000256" key="5">
    <source>
        <dbReference type="ARBA" id="ARBA00022679"/>
    </source>
</evidence>
<keyword evidence="6 10" id="KW-0547">Nucleotide-binding</keyword>
<gene>
    <name evidence="10 12" type="primary">gmk</name>
    <name evidence="12" type="ordered locus">NRI_0702</name>
</gene>
<evidence type="ECO:0000313" key="12">
    <source>
        <dbReference type="EMBL" id="ACT69683.1"/>
    </source>
</evidence>
<evidence type="ECO:0000256" key="6">
    <source>
        <dbReference type="ARBA" id="ARBA00022741"/>
    </source>
</evidence>
<dbReference type="InterPro" id="IPR020590">
    <property type="entry name" value="Guanylate_kinase_CS"/>
</dbReference>
<sequence>MRKGILFIISSPSGGGKTTVADFLVGQDPSIKRSVSFTTRQPRGKEKDGIDYYFVSKDEFNRLLQKGEMLEHATVLQNQYGTSHTYIEETLALGTDVLCCIDWQGADQIRKKTSCISIFLLPPSLQQLKTRLTNRGTDTADVIEYRLKVALEEIQHFSKYDYVLVNDNLTETKQKALSIIIAEREKLAQNRQTVECFVASLLEQTT</sequence>
<dbReference type="OrthoDB" id="9808150at2"/>
<comment type="subcellular location">
    <subcellularLocation>
        <location evidence="10">Cytoplasm</location>
    </subcellularLocation>
</comment>
<keyword evidence="8 10" id="KW-0067">ATP-binding</keyword>
<evidence type="ECO:0000256" key="2">
    <source>
        <dbReference type="ARBA" id="ARBA00012961"/>
    </source>
</evidence>
<dbReference type="KEGG" id="nri:NRI_0702"/>
<dbReference type="SMART" id="SM00072">
    <property type="entry name" value="GuKc"/>
    <property type="match status" value="1"/>
</dbReference>
<feature type="binding site" evidence="10">
    <location>
        <begin position="11"/>
        <end position="18"/>
    </location>
    <ligand>
        <name>ATP</name>
        <dbReference type="ChEBI" id="CHEBI:30616"/>
    </ligand>
</feature>
<dbReference type="GO" id="GO:0005524">
    <property type="term" value="F:ATP binding"/>
    <property type="evidence" value="ECO:0007669"/>
    <property type="project" value="UniProtKB-UniRule"/>
</dbReference>
<protein>
    <recommendedName>
        <fullName evidence="3 10">Guanylate kinase</fullName>
        <ecNumber evidence="2 10">2.7.4.8</ecNumber>
    </recommendedName>
    <alternativeName>
        <fullName evidence="9 10">GMP kinase</fullName>
    </alternativeName>
</protein>
<evidence type="ECO:0000256" key="9">
    <source>
        <dbReference type="ARBA" id="ARBA00030128"/>
    </source>
</evidence>
<dbReference type="NCBIfam" id="TIGR03263">
    <property type="entry name" value="guanyl_kin"/>
    <property type="match status" value="1"/>
</dbReference>
<dbReference type="eggNOG" id="COG0194">
    <property type="taxonomic scope" value="Bacteria"/>
</dbReference>
<evidence type="ECO:0000259" key="11">
    <source>
        <dbReference type="PROSITE" id="PS50052"/>
    </source>
</evidence>
<dbReference type="EC" id="2.7.4.8" evidence="2 10"/>